<evidence type="ECO:0000256" key="2">
    <source>
        <dbReference type="SAM" id="Phobius"/>
    </source>
</evidence>
<dbReference type="Gene3D" id="3.90.180.10">
    <property type="entry name" value="Medium-chain alcohol dehydrogenases, catalytic domain"/>
    <property type="match status" value="1"/>
</dbReference>
<feature type="domain" description="Alcohol dehydrogenase-like C-terminal" evidence="3">
    <location>
        <begin position="180"/>
        <end position="273"/>
    </location>
</feature>
<dbReference type="Pfam" id="PF00107">
    <property type="entry name" value="ADH_zinc_N"/>
    <property type="match status" value="1"/>
</dbReference>
<reference evidence="5" key="1">
    <citation type="submission" date="2020-05" db="EMBL/GenBank/DDBJ databases">
        <authorList>
            <person name="Chiriac C."/>
            <person name="Salcher M."/>
            <person name="Ghai R."/>
            <person name="Kavagutti S V."/>
        </authorList>
    </citation>
    <scope>NUCLEOTIDE SEQUENCE</scope>
</reference>
<dbReference type="InterPro" id="IPR013149">
    <property type="entry name" value="ADH-like_C"/>
</dbReference>
<keyword evidence="2" id="KW-1133">Transmembrane helix</keyword>
<dbReference type="PANTHER" id="PTHR43401">
    <property type="entry name" value="L-THREONINE 3-DEHYDROGENASE"/>
    <property type="match status" value="1"/>
</dbReference>
<dbReference type="Gene3D" id="3.40.50.720">
    <property type="entry name" value="NAD(P)-binding Rossmann-like Domain"/>
    <property type="match status" value="1"/>
</dbReference>
<name>A0A6J7KRL2_9ZZZZ</name>
<keyword evidence="2" id="KW-0812">Transmembrane</keyword>
<evidence type="ECO:0000256" key="1">
    <source>
        <dbReference type="ARBA" id="ARBA00023002"/>
    </source>
</evidence>
<evidence type="ECO:0000259" key="3">
    <source>
        <dbReference type="Pfam" id="PF00107"/>
    </source>
</evidence>
<proteinExistence type="predicted"/>
<dbReference type="InterPro" id="IPR050129">
    <property type="entry name" value="Zn_alcohol_dh"/>
</dbReference>
<feature type="transmembrane region" description="Helical" evidence="2">
    <location>
        <begin position="172"/>
        <end position="198"/>
    </location>
</feature>
<dbReference type="Pfam" id="PF08240">
    <property type="entry name" value="ADH_N"/>
    <property type="match status" value="1"/>
</dbReference>
<dbReference type="SUPFAM" id="SSF50129">
    <property type="entry name" value="GroES-like"/>
    <property type="match status" value="1"/>
</dbReference>
<dbReference type="InterPro" id="IPR011032">
    <property type="entry name" value="GroES-like_sf"/>
</dbReference>
<dbReference type="InterPro" id="IPR013154">
    <property type="entry name" value="ADH-like_N"/>
</dbReference>
<feature type="domain" description="Alcohol dehydrogenase-like N-terminal" evidence="4">
    <location>
        <begin position="24"/>
        <end position="129"/>
    </location>
</feature>
<organism evidence="5">
    <name type="scientific">freshwater metagenome</name>
    <dbReference type="NCBI Taxonomy" id="449393"/>
    <lineage>
        <taxon>unclassified sequences</taxon>
        <taxon>metagenomes</taxon>
        <taxon>ecological metagenomes</taxon>
    </lineage>
</organism>
<evidence type="ECO:0000259" key="4">
    <source>
        <dbReference type="Pfam" id="PF08240"/>
    </source>
</evidence>
<dbReference type="GO" id="GO:0016491">
    <property type="term" value="F:oxidoreductase activity"/>
    <property type="evidence" value="ECO:0007669"/>
    <property type="project" value="UniProtKB-KW"/>
</dbReference>
<gene>
    <name evidence="5" type="ORF">UFOPK3773_01716</name>
</gene>
<keyword evidence="2" id="KW-0472">Membrane</keyword>
<protein>
    <submittedName>
        <fullName evidence="5">Unannotated protein</fullName>
    </submittedName>
</protein>
<keyword evidence="1" id="KW-0560">Oxidoreductase</keyword>
<evidence type="ECO:0000313" key="5">
    <source>
        <dbReference type="EMBL" id="CAB4956414.1"/>
    </source>
</evidence>
<accession>A0A6J7KRL2</accession>
<dbReference type="InterPro" id="IPR036291">
    <property type="entry name" value="NAD(P)-bd_dom_sf"/>
</dbReference>
<dbReference type="PANTHER" id="PTHR43401:SF2">
    <property type="entry name" value="L-THREONINE 3-DEHYDROGENASE"/>
    <property type="match status" value="1"/>
</dbReference>
<dbReference type="EMBL" id="CAFBNF010000227">
    <property type="protein sequence ID" value="CAB4956414.1"/>
    <property type="molecule type" value="Genomic_DNA"/>
</dbReference>
<dbReference type="SUPFAM" id="SSF51735">
    <property type="entry name" value="NAD(P)-binding Rossmann-fold domains"/>
    <property type="match status" value="1"/>
</dbReference>
<sequence>MRSAVFVEPGLLVVEASERPDVGARDLLLRVEACGVCGSDVASYLHGHYAVAGQVLGHEMSALVESVGADVTGRDHLAVGTRVAVRPARACQRCDYCTEGRPGLCGESGARTLGYGARGGFAEWVVITDVDLGADVVAVPADLSPNEVLWAEPLAVAVHAVRRARLSSGERLAVIGGGSVGLCVAAAAIAAGVAQVLVIEPREARRAAASLIGADATAPDSLPGPSAVDAVIDTSGAASAIAATSQLVRSGGRLVLVGLGGSPLPWPPGPFDVTTSFAYDDSDFALAVEHIVTGRVRLGRFLTHTFGLDQTGAAIEASAHDESVIKAAVRP</sequence>
<dbReference type="AlphaFoldDB" id="A0A6J7KRL2"/>